<keyword evidence="1" id="KW-0805">Transcription regulation</keyword>
<dbReference type="RefSeq" id="WP_281734746.1">
    <property type="nucleotide sequence ID" value="NZ_JAKETQ010000001.1"/>
</dbReference>
<dbReference type="InterPro" id="IPR000524">
    <property type="entry name" value="Tscrpt_reg_HTH_GntR"/>
</dbReference>
<keyword evidence="6" id="KW-1185">Reference proteome</keyword>
<dbReference type="InterPro" id="IPR008920">
    <property type="entry name" value="TF_FadR/GntR_C"/>
</dbReference>
<dbReference type="Gene3D" id="1.20.120.530">
    <property type="entry name" value="GntR ligand-binding domain-like"/>
    <property type="match status" value="1"/>
</dbReference>
<dbReference type="Gene3D" id="1.10.10.10">
    <property type="entry name" value="Winged helix-like DNA-binding domain superfamily/Winged helix DNA-binding domain"/>
    <property type="match status" value="1"/>
</dbReference>
<accession>A0AA41QJY0</accession>
<organism evidence="5 6">
    <name type="scientific">Paradevosia shaoguanensis</name>
    <dbReference type="NCBI Taxonomy" id="1335043"/>
    <lineage>
        <taxon>Bacteria</taxon>
        <taxon>Pseudomonadati</taxon>
        <taxon>Pseudomonadota</taxon>
        <taxon>Alphaproteobacteria</taxon>
        <taxon>Hyphomicrobiales</taxon>
        <taxon>Devosiaceae</taxon>
        <taxon>Paradevosia</taxon>
    </lineage>
</organism>
<dbReference type="SMART" id="SM00345">
    <property type="entry name" value="HTH_GNTR"/>
    <property type="match status" value="1"/>
</dbReference>
<feature type="domain" description="HTH gntR-type" evidence="4">
    <location>
        <begin position="8"/>
        <end position="74"/>
    </location>
</feature>
<dbReference type="EMBL" id="JALAZD010000001">
    <property type="protein sequence ID" value="MCI0125552.1"/>
    <property type="molecule type" value="Genomic_DNA"/>
</dbReference>
<gene>
    <name evidence="5" type="ORF">ML536_01790</name>
</gene>
<evidence type="ECO:0000313" key="5">
    <source>
        <dbReference type="EMBL" id="MCI0125552.1"/>
    </source>
</evidence>
<sequence>MEAKKANESLSSQIHSELLQKIQRGDIGPADRLVDIGIAKEMGVSRMPVREALLRLANDGYVVGTTRGFVLPTLDRQDIADIFEIRRLIEPRAAANAARDMSEADHERLRQAVVDAERAVDTGDADGLALANVQFRQTWIGALANRRLAETLSRFSDQVQVVRAGTLSHPDTQQVVIQGLYRLRDAYLARDAMAAGDAMSDFLASAQSAFFADLDRQHADNE</sequence>
<protein>
    <submittedName>
        <fullName evidence="5">GntR family transcriptional regulator</fullName>
    </submittedName>
</protein>
<dbReference type="Pfam" id="PF00392">
    <property type="entry name" value="GntR"/>
    <property type="match status" value="1"/>
</dbReference>
<dbReference type="GO" id="GO:0003700">
    <property type="term" value="F:DNA-binding transcription factor activity"/>
    <property type="evidence" value="ECO:0007669"/>
    <property type="project" value="InterPro"/>
</dbReference>
<dbReference type="Pfam" id="PF07729">
    <property type="entry name" value="FCD"/>
    <property type="match status" value="1"/>
</dbReference>
<dbReference type="Proteomes" id="UP001156140">
    <property type="component" value="Unassembled WGS sequence"/>
</dbReference>
<proteinExistence type="predicted"/>
<name>A0AA41QJY0_9HYPH</name>
<dbReference type="GO" id="GO:0003677">
    <property type="term" value="F:DNA binding"/>
    <property type="evidence" value="ECO:0007669"/>
    <property type="project" value="UniProtKB-KW"/>
</dbReference>
<dbReference type="PANTHER" id="PTHR43537:SF24">
    <property type="entry name" value="GLUCONATE OPERON TRANSCRIPTIONAL REPRESSOR"/>
    <property type="match status" value="1"/>
</dbReference>
<evidence type="ECO:0000259" key="4">
    <source>
        <dbReference type="PROSITE" id="PS50949"/>
    </source>
</evidence>
<dbReference type="InterPro" id="IPR011711">
    <property type="entry name" value="GntR_C"/>
</dbReference>
<dbReference type="SUPFAM" id="SSF46785">
    <property type="entry name" value="Winged helix' DNA-binding domain"/>
    <property type="match status" value="1"/>
</dbReference>
<dbReference type="InterPro" id="IPR036390">
    <property type="entry name" value="WH_DNA-bd_sf"/>
</dbReference>
<dbReference type="SUPFAM" id="SSF48008">
    <property type="entry name" value="GntR ligand-binding domain-like"/>
    <property type="match status" value="1"/>
</dbReference>
<keyword evidence="3" id="KW-0804">Transcription</keyword>
<dbReference type="InterPro" id="IPR036388">
    <property type="entry name" value="WH-like_DNA-bd_sf"/>
</dbReference>
<evidence type="ECO:0000256" key="2">
    <source>
        <dbReference type="ARBA" id="ARBA00023125"/>
    </source>
</evidence>
<evidence type="ECO:0000256" key="3">
    <source>
        <dbReference type="ARBA" id="ARBA00023163"/>
    </source>
</evidence>
<dbReference type="PROSITE" id="PS50949">
    <property type="entry name" value="HTH_GNTR"/>
    <property type="match status" value="1"/>
</dbReference>
<dbReference type="PANTHER" id="PTHR43537">
    <property type="entry name" value="TRANSCRIPTIONAL REGULATOR, GNTR FAMILY"/>
    <property type="match status" value="1"/>
</dbReference>
<dbReference type="SMART" id="SM00895">
    <property type="entry name" value="FCD"/>
    <property type="match status" value="1"/>
</dbReference>
<comment type="caution">
    <text evidence="5">The sequence shown here is derived from an EMBL/GenBank/DDBJ whole genome shotgun (WGS) entry which is preliminary data.</text>
</comment>
<evidence type="ECO:0000313" key="6">
    <source>
        <dbReference type="Proteomes" id="UP001156140"/>
    </source>
</evidence>
<reference evidence="5" key="1">
    <citation type="submission" date="2022-03" db="EMBL/GenBank/DDBJ databases">
        <title>The complete genome sequence of a Methyloterrigena soli.</title>
        <authorList>
            <person name="Zi Z."/>
        </authorList>
    </citation>
    <scope>NUCLEOTIDE SEQUENCE</scope>
    <source>
        <strain evidence="5">M48</strain>
    </source>
</reference>
<keyword evidence="2" id="KW-0238">DNA-binding</keyword>
<evidence type="ECO:0000256" key="1">
    <source>
        <dbReference type="ARBA" id="ARBA00023015"/>
    </source>
</evidence>
<dbReference type="AlphaFoldDB" id="A0AA41QJY0"/>